<evidence type="ECO:0000313" key="2">
    <source>
        <dbReference type="EMBL" id="EUA65452.1"/>
    </source>
</evidence>
<proteinExistence type="predicted"/>
<dbReference type="PATRIC" id="fig|1299334.3.peg.2435"/>
<dbReference type="EMBL" id="JAOB01000027">
    <property type="protein sequence ID" value="EUA65452.1"/>
    <property type="molecule type" value="Genomic_DNA"/>
</dbReference>
<protein>
    <submittedName>
        <fullName evidence="2">Uncharacterized protein</fullName>
    </submittedName>
</protein>
<accession>X8D9Z7</accession>
<gene>
    <name evidence="2" type="ORF">I553_10749</name>
</gene>
<feature type="compositionally biased region" description="Low complexity" evidence="1">
    <location>
        <begin position="18"/>
        <end position="31"/>
    </location>
</feature>
<name>X8D9Z7_MYCXE</name>
<feature type="region of interest" description="Disordered" evidence="1">
    <location>
        <begin position="1"/>
        <end position="60"/>
    </location>
</feature>
<comment type="caution">
    <text evidence="2">The sequence shown here is derived from an EMBL/GenBank/DDBJ whole genome shotgun (WGS) entry which is preliminary data.</text>
</comment>
<feature type="compositionally biased region" description="Basic and acidic residues" evidence="1">
    <location>
        <begin position="1"/>
        <end position="11"/>
    </location>
</feature>
<sequence>MTELATEHTDTATDDGAGDPTRAARPARPTPNGAVPCGCPAARRTDPQLHSHPGHPSFRCNCVAAGAQ</sequence>
<organism evidence="2">
    <name type="scientific">Mycobacterium xenopi 4042</name>
    <dbReference type="NCBI Taxonomy" id="1299334"/>
    <lineage>
        <taxon>Bacteria</taxon>
        <taxon>Bacillati</taxon>
        <taxon>Actinomycetota</taxon>
        <taxon>Actinomycetes</taxon>
        <taxon>Mycobacteriales</taxon>
        <taxon>Mycobacteriaceae</taxon>
        <taxon>Mycobacterium</taxon>
    </lineage>
</organism>
<dbReference type="AlphaFoldDB" id="X8D9Z7"/>
<reference evidence="2" key="1">
    <citation type="submission" date="2014-01" db="EMBL/GenBank/DDBJ databases">
        <authorList>
            <person name="Brown-Elliot B."/>
            <person name="Wallace R."/>
            <person name="Lenaerts A."/>
            <person name="Ordway D."/>
            <person name="DeGroote M.A."/>
            <person name="Parker T."/>
            <person name="Sizemore C."/>
            <person name="Tallon L.J."/>
            <person name="Sadzewicz L.K."/>
            <person name="Sengamalay N."/>
            <person name="Fraser C.M."/>
            <person name="Hine E."/>
            <person name="Shefchek K.A."/>
            <person name="Das S.P."/>
            <person name="Tettelin H."/>
        </authorList>
    </citation>
    <scope>NUCLEOTIDE SEQUENCE [LARGE SCALE GENOMIC DNA]</scope>
    <source>
        <strain evidence="2">4042</strain>
    </source>
</reference>
<evidence type="ECO:0000256" key="1">
    <source>
        <dbReference type="SAM" id="MobiDB-lite"/>
    </source>
</evidence>